<accession>A0A0F9XAN4</accession>
<protein>
    <submittedName>
        <fullName evidence="2">Uncharacterized protein</fullName>
    </submittedName>
</protein>
<proteinExistence type="predicted"/>
<feature type="transmembrane region" description="Helical" evidence="1">
    <location>
        <begin position="21"/>
        <end position="40"/>
    </location>
</feature>
<keyword evidence="1" id="KW-0812">Transmembrane</keyword>
<comment type="caution">
    <text evidence="2">The sequence shown here is derived from an EMBL/GenBank/DDBJ whole genome shotgun (WGS) entry which is preliminary data.</text>
</comment>
<keyword evidence="1" id="KW-1133">Transmembrane helix</keyword>
<gene>
    <name evidence="2" type="ORF">LCGC14_0170600</name>
</gene>
<name>A0A0F9XAN4_9ZZZZ</name>
<dbReference type="EMBL" id="LAZR01000066">
    <property type="protein sequence ID" value="KKN96131.1"/>
    <property type="molecule type" value="Genomic_DNA"/>
</dbReference>
<keyword evidence="1" id="KW-0472">Membrane</keyword>
<sequence>MNIRPGIPPGLHIRILYLMTKPLTITIFTLTMLFCAYQLYLSMGHVDTAKENVISSAQAE</sequence>
<evidence type="ECO:0000256" key="1">
    <source>
        <dbReference type="SAM" id="Phobius"/>
    </source>
</evidence>
<dbReference type="AlphaFoldDB" id="A0A0F9XAN4"/>
<organism evidence="2">
    <name type="scientific">marine sediment metagenome</name>
    <dbReference type="NCBI Taxonomy" id="412755"/>
    <lineage>
        <taxon>unclassified sequences</taxon>
        <taxon>metagenomes</taxon>
        <taxon>ecological metagenomes</taxon>
    </lineage>
</organism>
<reference evidence="2" key="1">
    <citation type="journal article" date="2015" name="Nature">
        <title>Complex archaea that bridge the gap between prokaryotes and eukaryotes.</title>
        <authorList>
            <person name="Spang A."/>
            <person name="Saw J.H."/>
            <person name="Jorgensen S.L."/>
            <person name="Zaremba-Niedzwiedzka K."/>
            <person name="Martijn J."/>
            <person name="Lind A.E."/>
            <person name="van Eijk R."/>
            <person name="Schleper C."/>
            <person name="Guy L."/>
            <person name="Ettema T.J."/>
        </authorList>
    </citation>
    <scope>NUCLEOTIDE SEQUENCE</scope>
</reference>
<evidence type="ECO:0000313" key="2">
    <source>
        <dbReference type="EMBL" id="KKN96131.1"/>
    </source>
</evidence>